<keyword evidence="12 25" id="KW-0548">Nucleotidyltransferase</keyword>
<evidence type="ECO:0000256" key="3">
    <source>
        <dbReference type="ARBA" id="ARBA00005119"/>
    </source>
</evidence>
<accession>A0A918PSN5</accession>
<sequence>MITVASLAPWLGGALVMGGVAVAASRRRELLIRWCAWAVGVPLVTGAFWLGRPGAAALAVAAGVVAVLEFGGLMRLGRADRAVLATAVTGVVLATWLAPGQVLRVLAIGALAVAAVPLLSGDADRGVHRLGAGLLGLAWLSVLAALVPLGASALALFIAVSVADIAAYFAGRRLGGPRLSPLSPAKRWSGTLAGAAAGLGVLAVLSALSWPTAVAVAVGGPAGDLLESMIKRGAQVKDAGHWLPGSGGLLDRIDSLLVALAVLLLLR</sequence>
<comment type="pathway">
    <text evidence="3">Phospholipid metabolism; CDP-diacylglycerol biosynthesis; CDP-diacylglycerol from sn-glycerol 3-phosphate: step 3/3.</text>
</comment>
<keyword evidence="13 24" id="KW-1133">Transmembrane helix</keyword>
<keyword evidence="9" id="KW-0444">Lipid biosynthesis</keyword>
<keyword evidence="16" id="KW-0594">Phospholipid biosynthesis</keyword>
<evidence type="ECO:0000256" key="16">
    <source>
        <dbReference type="ARBA" id="ARBA00023209"/>
    </source>
</evidence>
<evidence type="ECO:0000256" key="19">
    <source>
        <dbReference type="ARBA" id="ARBA00031825"/>
    </source>
</evidence>
<dbReference type="PANTHER" id="PTHR46382:SF1">
    <property type="entry name" value="PHOSPHATIDATE CYTIDYLYLTRANSFERASE"/>
    <property type="match status" value="1"/>
</dbReference>
<comment type="caution">
    <text evidence="25">The sequence shown here is derived from an EMBL/GenBank/DDBJ whole genome shotgun (WGS) entry which is preliminary data.</text>
</comment>
<protein>
    <recommendedName>
        <fullName evidence="7">Phosphatidate cytidylyltransferase</fullName>
        <ecNumber evidence="6">2.7.7.41</ecNumber>
    </recommendedName>
    <alternativeName>
        <fullName evidence="20">CDP-DAG synthase</fullName>
    </alternativeName>
    <alternativeName>
        <fullName evidence="22">CDP-DG synthase</fullName>
    </alternativeName>
    <alternativeName>
        <fullName evidence="18">CDP-diacylglycerol synthase</fullName>
    </alternativeName>
    <alternativeName>
        <fullName evidence="21">CDP-diglyceride pyrophosphorylase</fullName>
    </alternativeName>
    <alternativeName>
        <fullName evidence="23">CDP-diglyceride synthase</fullName>
    </alternativeName>
    <alternativeName>
        <fullName evidence="19">CTP:phosphatidate cytidylyltransferase</fullName>
    </alternativeName>
</protein>
<keyword evidence="17" id="KW-1208">Phospholipid metabolism</keyword>
<feature type="transmembrane region" description="Helical" evidence="24">
    <location>
        <begin position="31"/>
        <end position="50"/>
    </location>
</feature>
<feature type="transmembrane region" description="Helical" evidence="24">
    <location>
        <begin position="81"/>
        <end position="99"/>
    </location>
</feature>
<evidence type="ECO:0000256" key="1">
    <source>
        <dbReference type="ARBA" id="ARBA00001698"/>
    </source>
</evidence>
<evidence type="ECO:0000256" key="8">
    <source>
        <dbReference type="ARBA" id="ARBA00022475"/>
    </source>
</evidence>
<keyword evidence="10" id="KW-0808">Transferase</keyword>
<keyword evidence="26" id="KW-1185">Reference proteome</keyword>
<keyword evidence="14" id="KW-0443">Lipid metabolism</keyword>
<dbReference type="EMBL" id="BMVW01000010">
    <property type="protein sequence ID" value="GGZ21941.1"/>
    <property type="molecule type" value="Genomic_DNA"/>
</dbReference>
<comment type="pathway">
    <text evidence="4">Lipid metabolism.</text>
</comment>
<evidence type="ECO:0000256" key="18">
    <source>
        <dbReference type="ARBA" id="ARBA00029893"/>
    </source>
</evidence>
<evidence type="ECO:0000256" key="5">
    <source>
        <dbReference type="ARBA" id="ARBA00010185"/>
    </source>
</evidence>
<feature type="transmembrane region" description="Helical" evidence="24">
    <location>
        <begin position="192"/>
        <end position="218"/>
    </location>
</feature>
<reference evidence="25" key="1">
    <citation type="journal article" date="2014" name="Int. J. Syst. Evol. Microbiol.">
        <title>Complete genome sequence of Corynebacterium casei LMG S-19264T (=DSM 44701T), isolated from a smear-ripened cheese.</title>
        <authorList>
            <consortium name="US DOE Joint Genome Institute (JGI-PGF)"/>
            <person name="Walter F."/>
            <person name="Albersmeier A."/>
            <person name="Kalinowski J."/>
            <person name="Ruckert C."/>
        </authorList>
    </citation>
    <scope>NUCLEOTIDE SEQUENCE</scope>
    <source>
        <strain evidence="25">JCM 4815</strain>
    </source>
</reference>
<dbReference type="Pfam" id="PF01148">
    <property type="entry name" value="CTP_transf_1"/>
    <property type="match status" value="1"/>
</dbReference>
<reference evidence="25" key="2">
    <citation type="submission" date="2020-09" db="EMBL/GenBank/DDBJ databases">
        <authorList>
            <person name="Sun Q."/>
            <person name="Ohkuma M."/>
        </authorList>
    </citation>
    <scope>NUCLEOTIDE SEQUENCE</scope>
    <source>
        <strain evidence="25">JCM 4815</strain>
    </source>
</reference>
<evidence type="ECO:0000256" key="2">
    <source>
        <dbReference type="ARBA" id="ARBA00004651"/>
    </source>
</evidence>
<evidence type="ECO:0000256" key="21">
    <source>
        <dbReference type="ARBA" id="ARBA00032396"/>
    </source>
</evidence>
<dbReference type="GO" id="GO:0016024">
    <property type="term" value="P:CDP-diacylglycerol biosynthetic process"/>
    <property type="evidence" value="ECO:0007669"/>
    <property type="project" value="TreeGrafter"/>
</dbReference>
<gene>
    <name evidence="25" type="primary">cdsA</name>
    <name evidence="25" type="ORF">GCM10010365_47650</name>
</gene>
<feature type="transmembrane region" description="Helical" evidence="24">
    <location>
        <begin position="105"/>
        <end position="123"/>
    </location>
</feature>
<comment type="catalytic activity">
    <reaction evidence="1">
        <text>a 1,2-diacyl-sn-glycero-3-phosphate + CTP + H(+) = a CDP-1,2-diacyl-sn-glycerol + diphosphate</text>
        <dbReference type="Rhea" id="RHEA:16229"/>
        <dbReference type="ChEBI" id="CHEBI:15378"/>
        <dbReference type="ChEBI" id="CHEBI:33019"/>
        <dbReference type="ChEBI" id="CHEBI:37563"/>
        <dbReference type="ChEBI" id="CHEBI:58332"/>
        <dbReference type="ChEBI" id="CHEBI:58608"/>
        <dbReference type="EC" id="2.7.7.41"/>
    </reaction>
</comment>
<comment type="similarity">
    <text evidence="5">Belongs to the CDS family.</text>
</comment>
<evidence type="ECO:0000313" key="26">
    <source>
        <dbReference type="Proteomes" id="UP000622166"/>
    </source>
</evidence>
<evidence type="ECO:0000256" key="6">
    <source>
        <dbReference type="ARBA" id="ARBA00012487"/>
    </source>
</evidence>
<feature type="transmembrane region" description="Helical" evidence="24">
    <location>
        <begin position="6"/>
        <end position="24"/>
    </location>
</feature>
<keyword evidence="8" id="KW-1003">Cell membrane</keyword>
<dbReference type="PANTHER" id="PTHR46382">
    <property type="entry name" value="PHOSPHATIDATE CYTIDYLYLTRANSFERASE"/>
    <property type="match status" value="1"/>
</dbReference>
<dbReference type="GO" id="GO:0004605">
    <property type="term" value="F:phosphatidate cytidylyltransferase activity"/>
    <property type="evidence" value="ECO:0007669"/>
    <property type="project" value="UniProtKB-EC"/>
</dbReference>
<dbReference type="AlphaFoldDB" id="A0A918PSN5"/>
<dbReference type="EC" id="2.7.7.41" evidence="6"/>
<evidence type="ECO:0000256" key="17">
    <source>
        <dbReference type="ARBA" id="ARBA00023264"/>
    </source>
</evidence>
<evidence type="ECO:0000256" key="12">
    <source>
        <dbReference type="ARBA" id="ARBA00022695"/>
    </source>
</evidence>
<dbReference type="GO" id="GO:0005886">
    <property type="term" value="C:plasma membrane"/>
    <property type="evidence" value="ECO:0007669"/>
    <property type="project" value="UniProtKB-SubCell"/>
</dbReference>
<proteinExistence type="inferred from homology"/>
<dbReference type="RefSeq" id="WP_189862308.1">
    <property type="nucleotide sequence ID" value="NZ_BMVW01000010.1"/>
</dbReference>
<evidence type="ECO:0000256" key="22">
    <source>
        <dbReference type="ARBA" id="ARBA00032743"/>
    </source>
</evidence>
<organism evidence="25 26">
    <name type="scientific">Streptomyces poonensis</name>
    <dbReference type="NCBI Taxonomy" id="68255"/>
    <lineage>
        <taxon>Bacteria</taxon>
        <taxon>Bacillati</taxon>
        <taxon>Actinomycetota</taxon>
        <taxon>Actinomycetes</taxon>
        <taxon>Kitasatosporales</taxon>
        <taxon>Streptomycetaceae</taxon>
        <taxon>Streptomyces</taxon>
    </lineage>
</organism>
<evidence type="ECO:0000256" key="10">
    <source>
        <dbReference type="ARBA" id="ARBA00022679"/>
    </source>
</evidence>
<keyword evidence="15 24" id="KW-0472">Membrane</keyword>
<feature type="transmembrane region" description="Helical" evidence="24">
    <location>
        <begin position="153"/>
        <end position="171"/>
    </location>
</feature>
<evidence type="ECO:0000256" key="7">
    <source>
        <dbReference type="ARBA" id="ARBA00019373"/>
    </source>
</evidence>
<dbReference type="Proteomes" id="UP000622166">
    <property type="component" value="Unassembled WGS sequence"/>
</dbReference>
<evidence type="ECO:0000256" key="11">
    <source>
        <dbReference type="ARBA" id="ARBA00022692"/>
    </source>
</evidence>
<evidence type="ECO:0000256" key="23">
    <source>
        <dbReference type="ARBA" id="ARBA00033406"/>
    </source>
</evidence>
<evidence type="ECO:0000256" key="24">
    <source>
        <dbReference type="SAM" id="Phobius"/>
    </source>
</evidence>
<comment type="subcellular location">
    <subcellularLocation>
        <location evidence="2">Cell membrane</location>
        <topology evidence="2">Multi-pass membrane protein</topology>
    </subcellularLocation>
</comment>
<evidence type="ECO:0000256" key="13">
    <source>
        <dbReference type="ARBA" id="ARBA00022989"/>
    </source>
</evidence>
<evidence type="ECO:0000256" key="20">
    <source>
        <dbReference type="ARBA" id="ARBA00032253"/>
    </source>
</evidence>
<evidence type="ECO:0000256" key="14">
    <source>
        <dbReference type="ARBA" id="ARBA00023098"/>
    </source>
</evidence>
<evidence type="ECO:0000256" key="15">
    <source>
        <dbReference type="ARBA" id="ARBA00023136"/>
    </source>
</evidence>
<keyword evidence="11 24" id="KW-0812">Transmembrane</keyword>
<evidence type="ECO:0000313" key="25">
    <source>
        <dbReference type="EMBL" id="GGZ21941.1"/>
    </source>
</evidence>
<feature type="transmembrane region" description="Helical" evidence="24">
    <location>
        <begin position="130"/>
        <end position="147"/>
    </location>
</feature>
<evidence type="ECO:0000256" key="9">
    <source>
        <dbReference type="ARBA" id="ARBA00022516"/>
    </source>
</evidence>
<feature type="transmembrane region" description="Helical" evidence="24">
    <location>
        <begin position="56"/>
        <end position="74"/>
    </location>
</feature>
<name>A0A918PSN5_9ACTN</name>
<evidence type="ECO:0000256" key="4">
    <source>
        <dbReference type="ARBA" id="ARBA00005189"/>
    </source>
</evidence>